<name>A0A0P0V6P8_ORYSJ</name>
<sequence>AGNESPSPPHEPTPPRLSRRGPPLRLPPQIANRKTLIWHLRRQNTKGKDPRFATGWGGSGVTQIPQSTEKPLRKLTLEDTRPFGCTSTDFTRTEKSEESNGTRSSNSFGSQARGSGAARGGYPPPL</sequence>
<gene>
    <name evidence="2" type="ordered locus">Os01g0684200</name>
    <name evidence="2" type="ORF">OSNPB_010684200</name>
</gene>
<reference evidence="2 3" key="2">
    <citation type="journal article" date="2013" name="Plant Cell Physiol.">
        <title>Rice Annotation Project Database (RAP-DB): an integrative and interactive database for rice genomics.</title>
        <authorList>
            <person name="Sakai H."/>
            <person name="Lee S.S."/>
            <person name="Tanaka T."/>
            <person name="Numa H."/>
            <person name="Kim J."/>
            <person name="Kawahara Y."/>
            <person name="Wakimoto H."/>
            <person name="Yang C.C."/>
            <person name="Iwamoto M."/>
            <person name="Abe T."/>
            <person name="Yamada Y."/>
            <person name="Muto A."/>
            <person name="Inokuchi H."/>
            <person name="Ikemura T."/>
            <person name="Matsumoto T."/>
            <person name="Sasaki T."/>
            <person name="Itoh T."/>
        </authorList>
    </citation>
    <scope>NUCLEOTIDE SEQUENCE [LARGE SCALE GENOMIC DNA]</scope>
    <source>
        <strain evidence="3">cv. Nipponbare</strain>
    </source>
</reference>
<accession>A0A0P0V6P8</accession>
<dbReference type="InParanoid" id="A0A0P0V6P8"/>
<keyword evidence="3" id="KW-1185">Reference proteome</keyword>
<dbReference type="STRING" id="39947.A0A0P0V6P8"/>
<feature type="non-terminal residue" evidence="2">
    <location>
        <position position="1"/>
    </location>
</feature>
<feature type="compositionally biased region" description="Pro residues" evidence="1">
    <location>
        <begin position="1"/>
        <end position="15"/>
    </location>
</feature>
<reference evidence="2 3" key="3">
    <citation type="journal article" date="2013" name="Rice">
        <title>Improvement of the Oryza sativa Nipponbare reference genome using next generation sequence and optical map data.</title>
        <authorList>
            <person name="Kawahara Y."/>
            <person name="de la Bastide M."/>
            <person name="Hamilton J.P."/>
            <person name="Kanamori H."/>
            <person name="McCombie W.R."/>
            <person name="Ouyang S."/>
            <person name="Schwartz D.C."/>
            <person name="Tanaka T."/>
            <person name="Wu J."/>
            <person name="Zhou S."/>
            <person name="Childs K.L."/>
            <person name="Davidson R.M."/>
            <person name="Lin H."/>
            <person name="Quesada-Ocampo L."/>
            <person name="Vaillancourt B."/>
            <person name="Sakai H."/>
            <person name="Lee S.S."/>
            <person name="Kim J."/>
            <person name="Numa H."/>
            <person name="Itoh T."/>
            <person name="Buell C.R."/>
            <person name="Matsumoto T."/>
        </authorList>
    </citation>
    <scope>NUCLEOTIDE SEQUENCE [LARGE SCALE GENOMIC DNA]</scope>
    <source>
        <strain evidence="3">cv. Nipponbare</strain>
    </source>
</reference>
<organism evidence="2 3">
    <name type="scientific">Oryza sativa subsp. japonica</name>
    <name type="common">Rice</name>
    <dbReference type="NCBI Taxonomy" id="39947"/>
    <lineage>
        <taxon>Eukaryota</taxon>
        <taxon>Viridiplantae</taxon>
        <taxon>Streptophyta</taxon>
        <taxon>Embryophyta</taxon>
        <taxon>Tracheophyta</taxon>
        <taxon>Spermatophyta</taxon>
        <taxon>Magnoliopsida</taxon>
        <taxon>Liliopsida</taxon>
        <taxon>Poales</taxon>
        <taxon>Poaceae</taxon>
        <taxon>BOP clade</taxon>
        <taxon>Oryzoideae</taxon>
        <taxon>Oryzeae</taxon>
        <taxon>Oryzinae</taxon>
        <taxon>Oryza</taxon>
        <taxon>Oryza sativa</taxon>
    </lineage>
</organism>
<feature type="compositionally biased region" description="Basic and acidic residues" evidence="1">
    <location>
        <begin position="70"/>
        <end position="81"/>
    </location>
</feature>
<evidence type="ECO:0000313" key="2">
    <source>
        <dbReference type="EMBL" id="BAS73733.1"/>
    </source>
</evidence>
<evidence type="ECO:0000256" key="1">
    <source>
        <dbReference type="SAM" id="MobiDB-lite"/>
    </source>
</evidence>
<feature type="region of interest" description="Disordered" evidence="1">
    <location>
        <begin position="1"/>
        <end position="126"/>
    </location>
</feature>
<dbReference type="Proteomes" id="UP000059680">
    <property type="component" value="Chromosome 1"/>
</dbReference>
<dbReference type="Gramene" id="Os01t0684200-01">
    <property type="protein sequence ID" value="Os01t0684200-01"/>
    <property type="gene ID" value="Os01g0684200"/>
</dbReference>
<protein>
    <submittedName>
        <fullName evidence="2">Os01g0684200 protein</fullName>
    </submittedName>
</protein>
<dbReference type="PaxDb" id="39947-A0A0P0V6P8"/>
<dbReference type="GO" id="GO:0005968">
    <property type="term" value="C:Rab-protein geranylgeranyltransferase complex"/>
    <property type="evidence" value="ECO:0000318"/>
    <property type="project" value="GO_Central"/>
</dbReference>
<evidence type="ECO:0000313" key="3">
    <source>
        <dbReference type="Proteomes" id="UP000059680"/>
    </source>
</evidence>
<reference evidence="3" key="1">
    <citation type="journal article" date="2005" name="Nature">
        <title>The map-based sequence of the rice genome.</title>
        <authorList>
            <consortium name="International rice genome sequencing project (IRGSP)"/>
            <person name="Matsumoto T."/>
            <person name="Wu J."/>
            <person name="Kanamori H."/>
            <person name="Katayose Y."/>
            <person name="Fujisawa M."/>
            <person name="Namiki N."/>
            <person name="Mizuno H."/>
            <person name="Yamamoto K."/>
            <person name="Antonio B.A."/>
            <person name="Baba T."/>
            <person name="Sakata K."/>
            <person name="Nagamura Y."/>
            <person name="Aoki H."/>
            <person name="Arikawa K."/>
            <person name="Arita K."/>
            <person name="Bito T."/>
            <person name="Chiden Y."/>
            <person name="Fujitsuka N."/>
            <person name="Fukunaka R."/>
            <person name="Hamada M."/>
            <person name="Harada C."/>
            <person name="Hayashi A."/>
            <person name="Hijishita S."/>
            <person name="Honda M."/>
            <person name="Hosokawa S."/>
            <person name="Ichikawa Y."/>
            <person name="Idonuma A."/>
            <person name="Iijima M."/>
            <person name="Ikeda M."/>
            <person name="Ikeno M."/>
            <person name="Ito K."/>
            <person name="Ito S."/>
            <person name="Ito T."/>
            <person name="Ito Y."/>
            <person name="Ito Y."/>
            <person name="Iwabuchi A."/>
            <person name="Kamiya K."/>
            <person name="Karasawa W."/>
            <person name="Kurita K."/>
            <person name="Katagiri S."/>
            <person name="Kikuta A."/>
            <person name="Kobayashi H."/>
            <person name="Kobayashi N."/>
            <person name="Machita K."/>
            <person name="Maehara T."/>
            <person name="Masukawa M."/>
            <person name="Mizubayashi T."/>
            <person name="Mukai Y."/>
            <person name="Nagasaki H."/>
            <person name="Nagata Y."/>
            <person name="Naito S."/>
            <person name="Nakashima M."/>
            <person name="Nakama Y."/>
            <person name="Nakamichi Y."/>
            <person name="Nakamura M."/>
            <person name="Meguro A."/>
            <person name="Negishi M."/>
            <person name="Ohta I."/>
            <person name="Ohta T."/>
            <person name="Okamoto M."/>
            <person name="Ono N."/>
            <person name="Saji S."/>
            <person name="Sakaguchi M."/>
            <person name="Sakai K."/>
            <person name="Shibata M."/>
            <person name="Shimokawa T."/>
            <person name="Song J."/>
            <person name="Takazaki Y."/>
            <person name="Terasawa K."/>
            <person name="Tsugane M."/>
            <person name="Tsuji K."/>
            <person name="Ueda S."/>
            <person name="Waki K."/>
            <person name="Yamagata H."/>
            <person name="Yamamoto M."/>
            <person name="Yamamoto S."/>
            <person name="Yamane H."/>
            <person name="Yoshiki S."/>
            <person name="Yoshihara R."/>
            <person name="Yukawa K."/>
            <person name="Zhong H."/>
            <person name="Yano M."/>
            <person name="Yuan Q."/>
            <person name="Ouyang S."/>
            <person name="Liu J."/>
            <person name="Jones K.M."/>
            <person name="Gansberger K."/>
            <person name="Moffat K."/>
            <person name="Hill J."/>
            <person name="Bera J."/>
            <person name="Fadrosh D."/>
            <person name="Jin S."/>
            <person name="Johri S."/>
            <person name="Kim M."/>
            <person name="Overton L."/>
            <person name="Reardon M."/>
            <person name="Tsitrin T."/>
            <person name="Vuong H."/>
            <person name="Weaver B."/>
            <person name="Ciecko A."/>
            <person name="Tallon L."/>
            <person name="Jackson J."/>
            <person name="Pai G."/>
            <person name="Aken S.V."/>
            <person name="Utterback T."/>
            <person name="Reidmuller S."/>
            <person name="Feldblyum T."/>
            <person name="Hsiao J."/>
            <person name="Zismann V."/>
            <person name="Iobst S."/>
            <person name="de Vazeille A.R."/>
            <person name="Buell C.R."/>
            <person name="Ying K."/>
            <person name="Li Y."/>
            <person name="Lu T."/>
            <person name="Huang Y."/>
            <person name="Zhao Q."/>
            <person name="Feng Q."/>
            <person name="Zhang L."/>
            <person name="Zhu J."/>
            <person name="Weng Q."/>
            <person name="Mu J."/>
            <person name="Lu Y."/>
            <person name="Fan D."/>
            <person name="Liu Y."/>
            <person name="Guan J."/>
            <person name="Zhang Y."/>
            <person name="Yu S."/>
            <person name="Liu X."/>
            <person name="Zhang Y."/>
            <person name="Hong G."/>
            <person name="Han B."/>
            <person name="Choisne N."/>
            <person name="Demange N."/>
            <person name="Orjeda G."/>
            <person name="Samain S."/>
            <person name="Cattolico L."/>
            <person name="Pelletier E."/>
            <person name="Couloux A."/>
            <person name="Segurens B."/>
            <person name="Wincker P."/>
            <person name="D'Hont A."/>
            <person name="Scarpelli C."/>
            <person name="Weissenbach J."/>
            <person name="Salanoubat M."/>
            <person name="Quetier F."/>
            <person name="Yu Y."/>
            <person name="Kim H.R."/>
            <person name="Rambo T."/>
            <person name="Currie J."/>
            <person name="Collura K."/>
            <person name="Luo M."/>
            <person name="Yang T."/>
            <person name="Ammiraju J.S.S."/>
            <person name="Engler F."/>
            <person name="Soderlund C."/>
            <person name="Wing R.A."/>
            <person name="Palmer L.E."/>
            <person name="de la Bastide M."/>
            <person name="Spiegel L."/>
            <person name="Nascimento L."/>
            <person name="Zutavern T."/>
            <person name="O'Shaughnessy A."/>
            <person name="Dike S."/>
            <person name="Dedhia N."/>
            <person name="Preston R."/>
            <person name="Balija V."/>
            <person name="McCombie W.R."/>
            <person name="Chow T."/>
            <person name="Chen H."/>
            <person name="Chung M."/>
            <person name="Chen C."/>
            <person name="Shaw J."/>
            <person name="Wu H."/>
            <person name="Hsiao K."/>
            <person name="Chao Y."/>
            <person name="Chu M."/>
            <person name="Cheng C."/>
            <person name="Hour A."/>
            <person name="Lee P."/>
            <person name="Lin S."/>
            <person name="Lin Y."/>
            <person name="Liou J."/>
            <person name="Liu S."/>
            <person name="Hsing Y."/>
            <person name="Raghuvanshi S."/>
            <person name="Mohanty A."/>
            <person name="Bharti A.K."/>
            <person name="Gaur A."/>
            <person name="Gupta V."/>
            <person name="Kumar D."/>
            <person name="Ravi V."/>
            <person name="Vij S."/>
            <person name="Kapur A."/>
            <person name="Khurana P."/>
            <person name="Khurana P."/>
            <person name="Khurana J.P."/>
            <person name="Tyagi A.K."/>
            <person name="Gaikwad K."/>
            <person name="Singh A."/>
            <person name="Dalal V."/>
            <person name="Srivastava S."/>
            <person name="Dixit A."/>
            <person name="Pal A.K."/>
            <person name="Ghazi I.A."/>
            <person name="Yadav M."/>
            <person name="Pandit A."/>
            <person name="Bhargava A."/>
            <person name="Sureshbabu K."/>
            <person name="Batra K."/>
            <person name="Sharma T.R."/>
            <person name="Mohapatra T."/>
            <person name="Singh N.K."/>
            <person name="Messing J."/>
            <person name="Nelson A.B."/>
            <person name="Fuks G."/>
            <person name="Kavchok S."/>
            <person name="Keizer G."/>
            <person name="Linton E."/>
            <person name="Llaca V."/>
            <person name="Song R."/>
            <person name="Tanyolac B."/>
            <person name="Young S."/>
            <person name="Ho-Il K."/>
            <person name="Hahn J.H."/>
            <person name="Sangsakoo G."/>
            <person name="Vanavichit A."/>
            <person name="de Mattos Luiz.A.T."/>
            <person name="Zimmer P.D."/>
            <person name="Malone G."/>
            <person name="Dellagostin O."/>
            <person name="de Oliveira A.C."/>
            <person name="Bevan M."/>
            <person name="Bancroft I."/>
            <person name="Minx P."/>
            <person name="Cordum H."/>
            <person name="Wilson R."/>
            <person name="Cheng Z."/>
            <person name="Jin W."/>
            <person name="Jiang J."/>
            <person name="Leong S.A."/>
            <person name="Iwama H."/>
            <person name="Gojobori T."/>
            <person name="Itoh T."/>
            <person name="Niimura Y."/>
            <person name="Fujii Y."/>
            <person name="Habara T."/>
            <person name="Sakai H."/>
            <person name="Sato Y."/>
            <person name="Wilson G."/>
            <person name="Kumar K."/>
            <person name="McCouch S."/>
            <person name="Juretic N."/>
            <person name="Hoen D."/>
            <person name="Wright S."/>
            <person name="Bruskiewich R."/>
            <person name="Bureau T."/>
            <person name="Miyao A."/>
            <person name="Hirochika H."/>
            <person name="Nishikawa T."/>
            <person name="Kadowaki K."/>
            <person name="Sugiura M."/>
            <person name="Burr B."/>
            <person name="Sasaki T."/>
        </authorList>
    </citation>
    <scope>NUCLEOTIDE SEQUENCE [LARGE SCALE GENOMIC DNA]</scope>
    <source>
        <strain evidence="3">cv. Nipponbare</strain>
    </source>
</reference>
<feature type="compositionally biased region" description="Basic and acidic residues" evidence="1">
    <location>
        <begin position="91"/>
        <end position="100"/>
    </location>
</feature>
<dbReference type="AlphaFoldDB" id="A0A0P0V6P8"/>
<proteinExistence type="predicted"/>
<dbReference type="EMBL" id="AP014957">
    <property type="protein sequence ID" value="BAS73733.1"/>
    <property type="molecule type" value="Genomic_DNA"/>
</dbReference>
<dbReference type="GO" id="GO:0006888">
    <property type="term" value="P:endoplasmic reticulum to Golgi vesicle-mediated transport"/>
    <property type="evidence" value="ECO:0000318"/>
    <property type="project" value="GO_Central"/>
</dbReference>
<dbReference type="GO" id="GO:0005737">
    <property type="term" value="C:cytoplasm"/>
    <property type="evidence" value="ECO:0000318"/>
    <property type="project" value="GO_Central"/>
</dbReference>